<evidence type="ECO:0000313" key="2">
    <source>
        <dbReference type="Proteomes" id="UP000076842"/>
    </source>
</evidence>
<gene>
    <name evidence="1" type="ORF">CALCODRAFT_104062</name>
</gene>
<organism evidence="1 2">
    <name type="scientific">Calocera cornea HHB12733</name>
    <dbReference type="NCBI Taxonomy" id="1353952"/>
    <lineage>
        <taxon>Eukaryota</taxon>
        <taxon>Fungi</taxon>
        <taxon>Dikarya</taxon>
        <taxon>Basidiomycota</taxon>
        <taxon>Agaricomycotina</taxon>
        <taxon>Dacrymycetes</taxon>
        <taxon>Dacrymycetales</taxon>
        <taxon>Dacrymycetaceae</taxon>
        <taxon>Calocera</taxon>
    </lineage>
</organism>
<reference evidence="1 2" key="1">
    <citation type="journal article" date="2016" name="Mol. Biol. Evol.">
        <title>Comparative Genomics of Early-Diverging Mushroom-Forming Fungi Provides Insights into the Origins of Lignocellulose Decay Capabilities.</title>
        <authorList>
            <person name="Nagy L.G."/>
            <person name="Riley R."/>
            <person name="Tritt A."/>
            <person name="Adam C."/>
            <person name="Daum C."/>
            <person name="Floudas D."/>
            <person name="Sun H."/>
            <person name="Yadav J.S."/>
            <person name="Pangilinan J."/>
            <person name="Larsson K.H."/>
            <person name="Matsuura K."/>
            <person name="Barry K."/>
            <person name="Labutti K."/>
            <person name="Kuo R."/>
            <person name="Ohm R.A."/>
            <person name="Bhattacharya S.S."/>
            <person name="Shirouzu T."/>
            <person name="Yoshinaga Y."/>
            <person name="Martin F.M."/>
            <person name="Grigoriev I.V."/>
            <person name="Hibbett D.S."/>
        </authorList>
    </citation>
    <scope>NUCLEOTIDE SEQUENCE [LARGE SCALE GENOMIC DNA]</scope>
    <source>
        <strain evidence="1 2">HHB12733</strain>
    </source>
</reference>
<accession>A0A165D4F0</accession>
<dbReference type="OrthoDB" id="2576334at2759"/>
<protein>
    <submittedName>
        <fullName evidence="1">Uncharacterized protein</fullName>
    </submittedName>
</protein>
<name>A0A165D4F0_9BASI</name>
<evidence type="ECO:0000313" key="1">
    <source>
        <dbReference type="EMBL" id="KZT52043.1"/>
    </source>
</evidence>
<dbReference type="EMBL" id="KV424080">
    <property type="protein sequence ID" value="KZT52043.1"/>
    <property type="molecule type" value="Genomic_DNA"/>
</dbReference>
<keyword evidence="2" id="KW-1185">Reference proteome</keyword>
<dbReference type="Gene3D" id="2.60.120.260">
    <property type="entry name" value="Galactose-binding domain-like"/>
    <property type="match status" value="1"/>
</dbReference>
<dbReference type="Proteomes" id="UP000076842">
    <property type="component" value="Unassembled WGS sequence"/>
</dbReference>
<dbReference type="InParanoid" id="A0A165D4F0"/>
<sequence>MASLAPYNISLTSSSPTFIYAPFRDGWYALDGDPQGGWRSSFSNITDWPNPGLDNVGTGVPLRETYLDGATVTMQFEGTAVYLCLTAVGSSFTFTVDDSPISTTGPATEAVCGQSGGQVIVCANGLPYGNHTATVRVNSQGNADFSFYGGIVTVGLNG</sequence>
<proteinExistence type="predicted"/>
<dbReference type="STRING" id="1353952.A0A165D4F0"/>
<dbReference type="AlphaFoldDB" id="A0A165D4F0"/>